<feature type="transmembrane region" description="Helical" evidence="1">
    <location>
        <begin position="248"/>
        <end position="267"/>
    </location>
</feature>
<evidence type="ECO:0000256" key="2">
    <source>
        <dbReference type="SAM" id="SignalP"/>
    </source>
</evidence>
<protein>
    <submittedName>
        <fullName evidence="3">Uncharacterized protein</fullName>
    </submittedName>
</protein>
<keyword evidence="1" id="KW-0472">Membrane</keyword>
<gene>
    <name evidence="3" type="ORF">QBC37DRAFT_454232</name>
</gene>
<feature type="chain" id="PRO_5042867715" evidence="2">
    <location>
        <begin position="24"/>
        <end position="565"/>
    </location>
</feature>
<dbReference type="AlphaFoldDB" id="A0AAN6Y224"/>
<keyword evidence="1" id="KW-0812">Transmembrane</keyword>
<feature type="transmembrane region" description="Helical" evidence="1">
    <location>
        <begin position="279"/>
        <end position="298"/>
    </location>
</feature>
<feature type="transmembrane region" description="Helical" evidence="1">
    <location>
        <begin position="373"/>
        <end position="391"/>
    </location>
</feature>
<feature type="transmembrane region" description="Helical" evidence="1">
    <location>
        <begin position="403"/>
        <end position="422"/>
    </location>
</feature>
<evidence type="ECO:0000256" key="1">
    <source>
        <dbReference type="SAM" id="Phobius"/>
    </source>
</evidence>
<reference evidence="3" key="1">
    <citation type="journal article" date="2023" name="Mol. Phylogenet. Evol.">
        <title>Genome-scale phylogeny and comparative genomics of the fungal order Sordariales.</title>
        <authorList>
            <person name="Hensen N."/>
            <person name="Bonometti L."/>
            <person name="Westerberg I."/>
            <person name="Brannstrom I.O."/>
            <person name="Guillou S."/>
            <person name="Cros-Aarteil S."/>
            <person name="Calhoun S."/>
            <person name="Haridas S."/>
            <person name="Kuo A."/>
            <person name="Mondo S."/>
            <person name="Pangilinan J."/>
            <person name="Riley R."/>
            <person name="LaButti K."/>
            <person name="Andreopoulos B."/>
            <person name="Lipzen A."/>
            <person name="Chen C."/>
            <person name="Yan M."/>
            <person name="Daum C."/>
            <person name="Ng V."/>
            <person name="Clum A."/>
            <person name="Steindorff A."/>
            <person name="Ohm R.A."/>
            <person name="Martin F."/>
            <person name="Silar P."/>
            <person name="Natvig D.O."/>
            <person name="Lalanne C."/>
            <person name="Gautier V."/>
            <person name="Ament-Velasquez S.L."/>
            <person name="Kruys A."/>
            <person name="Hutchinson M.I."/>
            <person name="Powell A.J."/>
            <person name="Barry K."/>
            <person name="Miller A.N."/>
            <person name="Grigoriev I.V."/>
            <person name="Debuchy R."/>
            <person name="Gladieux P."/>
            <person name="Hiltunen Thoren M."/>
            <person name="Johannesson H."/>
        </authorList>
    </citation>
    <scope>NUCLEOTIDE SEQUENCE</scope>
    <source>
        <strain evidence="3">PSN293</strain>
    </source>
</reference>
<reference evidence="3" key="2">
    <citation type="submission" date="2023-05" db="EMBL/GenBank/DDBJ databases">
        <authorList>
            <consortium name="Lawrence Berkeley National Laboratory"/>
            <person name="Steindorff A."/>
            <person name="Hensen N."/>
            <person name="Bonometti L."/>
            <person name="Westerberg I."/>
            <person name="Brannstrom I.O."/>
            <person name="Guillou S."/>
            <person name="Cros-Aarteil S."/>
            <person name="Calhoun S."/>
            <person name="Haridas S."/>
            <person name="Kuo A."/>
            <person name="Mondo S."/>
            <person name="Pangilinan J."/>
            <person name="Riley R."/>
            <person name="Labutti K."/>
            <person name="Andreopoulos B."/>
            <person name="Lipzen A."/>
            <person name="Chen C."/>
            <person name="Yanf M."/>
            <person name="Daum C."/>
            <person name="Ng V."/>
            <person name="Clum A."/>
            <person name="Ohm R."/>
            <person name="Martin F."/>
            <person name="Silar P."/>
            <person name="Natvig D."/>
            <person name="Lalanne C."/>
            <person name="Gautier V."/>
            <person name="Ament-Velasquez S.L."/>
            <person name="Kruys A."/>
            <person name="Hutchinson M.I."/>
            <person name="Powell A.J."/>
            <person name="Barry K."/>
            <person name="Miller A.N."/>
            <person name="Grigoriev I.V."/>
            <person name="Debuchy R."/>
            <person name="Gladieux P."/>
            <person name="Thoren M.H."/>
            <person name="Johannesson H."/>
        </authorList>
    </citation>
    <scope>NUCLEOTIDE SEQUENCE</scope>
    <source>
        <strain evidence="3">PSN293</strain>
    </source>
</reference>
<name>A0AAN6Y224_9PEZI</name>
<accession>A0AAN6Y224</accession>
<feature type="signal peptide" evidence="2">
    <location>
        <begin position="1"/>
        <end position="23"/>
    </location>
</feature>
<organism evidence="3 4">
    <name type="scientific">Rhypophila decipiens</name>
    <dbReference type="NCBI Taxonomy" id="261697"/>
    <lineage>
        <taxon>Eukaryota</taxon>
        <taxon>Fungi</taxon>
        <taxon>Dikarya</taxon>
        <taxon>Ascomycota</taxon>
        <taxon>Pezizomycotina</taxon>
        <taxon>Sordariomycetes</taxon>
        <taxon>Sordariomycetidae</taxon>
        <taxon>Sordariales</taxon>
        <taxon>Naviculisporaceae</taxon>
        <taxon>Rhypophila</taxon>
    </lineage>
</organism>
<evidence type="ECO:0000313" key="4">
    <source>
        <dbReference type="Proteomes" id="UP001301769"/>
    </source>
</evidence>
<keyword evidence="1" id="KW-1133">Transmembrane helix</keyword>
<keyword evidence="4" id="KW-1185">Reference proteome</keyword>
<sequence>MSIPVRPIHIALGLVPFLKTAQAFSYGVCKKAFDDLIAQNKTTINGESIYFQLPNRSDNGSVTYDACKAVCEAGDNGIVSDCGPRLSSWVLPVVILAGSVQQPPLAFRQRVCANLRMAGDPIHSLLWMIQELRLYQHCLDEGTKTAAMLEHRLYLIDISKDGSVITTRAVRSGQEKSPHLAANFARIFHAFSKTKPGRDPSDISQYFQKAISRMAKLKGKPSKRTRVLVGFRNQVNRSGRAIIKEKNISTPLFAVVWFIVPLVVAIVPEVSPPASGGMIASILILSPLLSMVFLSNAIGEYSNLDSLERELKDVRTSIPKQIRQKFKNPLSVTVSKTSTTTHQYMRRPAKRRPARTTGEHGVLGWTKLHWLDVILPLVLFSLAVASAGGAIGTAPTFFHERHIVLLIVFFAWVGSWGITYWGSVKDGAERLVAAVHCIVAISVPVLLAGMTCGVGGNCRTWTGYFWYGAEKARMPLDLGIVFLRNVWLVYPTLASVCLGVNLVVFAVLRYLIFRVPFLIIAGDDSKIGAGEIAFDRGGEVELGQLAGLSEHRQEPGRHRTSDTPA</sequence>
<feature type="transmembrane region" description="Helical" evidence="1">
    <location>
        <begin position="487"/>
        <end position="512"/>
    </location>
</feature>
<proteinExistence type="predicted"/>
<keyword evidence="2" id="KW-0732">Signal</keyword>
<comment type="caution">
    <text evidence="3">The sequence shown here is derived from an EMBL/GenBank/DDBJ whole genome shotgun (WGS) entry which is preliminary data.</text>
</comment>
<dbReference type="Proteomes" id="UP001301769">
    <property type="component" value="Unassembled WGS sequence"/>
</dbReference>
<dbReference type="EMBL" id="MU858267">
    <property type="protein sequence ID" value="KAK4207912.1"/>
    <property type="molecule type" value="Genomic_DNA"/>
</dbReference>
<evidence type="ECO:0000313" key="3">
    <source>
        <dbReference type="EMBL" id="KAK4207912.1"/>
    </source>
</evidence>